<keyword evidence="26" id="KW-1185">Reference proteome</keyword>
<evidence type="ECO:0000259" key="24">
    <source>
        <dbReference type="PROSITE" id="PS51007"/>
    </source>
</evidence>
<evidence type="ECO:0000256" key="12">
    <source>
        <dbReference type="ARBA" id="ARBA00022781"/>
    </source>
</evidence>
<feature type="domain" description="Cytochrome c" evidence="24">
    <location>
        <begin position="108"/>
        <end position="196"/>
    </location>
</feature>
<dbReference type="GO" id="GO:0020037">
    <property type="term" value="F:heme binding"/>
    <property type="evidence" value="ECO:0007669"/>
    <property type="project" value="InterPro"/>
</dbReference>
<name>A0A1X6Y4T1_9RHOB</name>
<dbReference type="PROSITE" id="PS51007">
    <property type="entry name" value="CYTC"/>
    <property type="match status" value="2"/>
</dbReference>
<comment type="subcellular location">
    <subcellularLocation>
        <location evidence="1 19">Cell inner membrane</location>
    </subcellularLocation>
</comment>
<keyword evidence="15 19" id="KW-0560">Oxidoreductase</keyword>
<evidence type="ECO:0000256" key="11">
    <source>
        <dbReference type="ARBA" id="ARBA00022737"/>
    </source>
</evidence>
<feature type="binding site" description="axial binding residue" evidence="20">
    <location>
        <position position="261"/>
    </location>
    <ligand>
        <name>heme c</name>
        <dbReference type="ChEBI" id="CHEBI:61717"/>
        <label>1</label>
    </ligand>
    <ligandPart>
        <name>Fe</name>
        <dbReference type="ChEBI" id="CHEBI:18248"/>
    </ligandPart>
</feature>
<dbReference type="GO" id="GO:0009055">
    <property type="term" value="F:electron transfer activity"/>
    <property type="evidence" value="ECO:0007669"/>
    <property type="project" value="InterPro"/>
</dbReference>
<keyword evidence="14 23" id="KW-1133">Transmembrane helix</keyword>
<evidence type="ECO:0000256" key="17">
    <source>
        <dbReference type="ARBA" id="ARBA00023065"/>
    </source>
</evidence>
<protein>
    <recommendedName>
        <fullName evidence="19">Cbb3-type cytochrome c oxidase subunit</fullName>
    </recommendedName>
</protein>
<dbReference type="Proteomes" id="UP000193061">
    <property type="component" value="Unassembled WGS sequence"/>
</dbReference>
<feature type="binding site" description="covalent" evidence="21">
    <location>
        <position position="216"/>
    </location>
    <ligand>
        <name>heme c</name>
        <dbReference type="ChEBI" id="CHEBI:61717"/>
        <label>2</label>
    </ligand>
</feature>
<evidence type="ECO:0000256" key="15">
    <source>
        <dbReference type="ARBA" id="ARBA00023002"/>
    </source>
</evidence>
<evidence type="ECO:0000256" key="9">
    <source>
        <dbReference type="ARBA" id="ARBA00022692"/>
    </source>
</evidence>
<keyword evidence="13 19" id="KW-0249">Electron transport</keyword>
<comment type="pathway">
    <text evidence="2 19">Energy metabolism; oxidative phosphorylation.</text>
</comment>
<dbReference type="UniPathway" id="UPA00705"/>
<dbReference type="InterPro" id="IPR036909">
    <property type="entry name" value="Cyt_c-like_dom_sf"/>
</dbReference>
<dbReference type="PRINTS" id="PR00605">
    <property type="entry name" value="CYTCHROMECIC"/>
</dbReference>
<gene>
    <name evidence="25" type="primary">ccoP</name>
    <name evidence="25" type="ORF">ROA7450_00021</name>
</gene>
<dbReference type="InterPro" id="IPR004678">
    <property type="entry name" value="Cyt_c_oxidase_cbb3_su3"/>
</dbReference>
<keyword evidence="7 19" id="KW-0349">Heme</keyword>
<keyword evidence="9 23" id="KW-0812">Transmembrane</keyword>
<reference evidence="25 26" key="1">
    <citation type="submission" date="2017-03" db="EMBL/GenBank/DDBJ databases">
        <authorList>
            <person name="Afonso C.L."/>
            <person name="Miller P.J."/>
            <person name="Scott M.A."/>
            <person name="Spackman E."/>
            <person name="Goraichik I."/>
            <person name="Dimitrov K.M."/>
            <person name="Suarez D.L."/>
            <person name="Swayne D.E."/>
        </authorList>
    </citation>
    <scope>NUCLEOTIDE SEQUENCE [LARGE SCALE GENOMIC DNA]</scope>
    <source>
        <strain evidence="25 26">CECT 7450</strain>
    </source>
</reference>
<comment type="function">
    <text evidence="19">C-type cytochrome. Part of the cbb3-type cytochrome c oxidase complex.</text>
</comment>
<evidence type="ECO:0000256" key="23">
    <source>
        <dbReference type="SAM" id="Phobius"/>
    </source>
</evidence>
<evidence type="ECO:0000256" key="4">
    <source>
        <dbReference type="ARBA" id="ARBA00022448"/>
    </source>
</evidence>
<evidence type="ECO:0000256" key="8">
    <source>
        <dbReference type="ARBA" id="ARBA00022660"/>
    </source>
</evidence>
<evidence type="ECO:0000256" key="22">
    <source>
        <dbReference type="SAM" id="MobiDB-lite"/>
    </source>
</evidence>
<evidence type="ECO:0000256" key="20">
    <source>
        <dbReference type="PIRSR" id="PIRSR000006-1"/>
    </source>
</evidence>
<dbReference type="EMBL" id="FWFX01000001">
    <property type="protein sequence ID" value="SLN10660.1"/>
    <property type="molecule type" value="Genomic_DNA"/>
</dbReference>
<keyword evidence="5 19" id="KW-1003">Cell membrane</keyword>
<comment type="similarity">
    <text evidence="3 19">Belongs to the CcoP / FixP family.</text>
</comment>
<evidence type="ECO:0000256" key="13">
    <source>
        <dbReference type="ARBA" id="ARBA00022982"/>
    </source>
</evidence>
<sequence length="287" mass="32010">MAKHQKDEKKEPDTTGHEWDGIREYDNPMPRWWLWVLYLTIIWGLWYSIAYPAWPLISKATAGYKDWSSREQLAEDMTAFDELNAPWNAKLDETPLTEISADAELELYAVNSGGAVFRTWCAQCHGSGAAGAPGYPNLLDNAWLWGGSIEDIYFSVKHGIRNDDDEDARYSQMPAFGEILDKEQIVQVTQYVMSLSSAQSDDAAAKAGEMIFQDNCASCHGEDGKGDREQGAPNLTDAIWLYGGSEEDLTETITYSRFGVMPAWSGRLTEAQVRAVSTYVHQLGGGE</sequence>
<keyword evidence="17 19" id="KW-0406">Ion transport</keyword>
<dbReference type="SUPFAM" id="SSF46626">
    <property type="entry name" value="Cytochrome c"/>
    <property type="match status" value="2"/>
</dbReference>
<proteinExistence type="inferred from homology"/>
<feature type="binding site" description="axial binding residue" evidence="20">
    <location>
        <position position="220"/>
    </location>
    <ligand>
        <name>heme c</name>
        <dbReference type="ChEBI" id="CHEBI:61717"/>
        <label>2</label>
    </ligand>
    <ligandPart>
        <name>Fe</name>
        <dbReference type="ChEBI" id="CHEBI:18248"/>
    </ligandPart>
</feature>
<feature type="binding site" description="axial binding residue" evidence="20">
    <location>
        <position position="125"/>
    </location>
    <ligand>
        <name>heme c</name>
        <dbReference type="ChEBI" id="CHEBI:61717"/>
        <label>1</label>
    </ligand>
    <ligandPart>
        <name>Fe</name>
        <dbReference type="ChEBI" id="CHEBI:18248"/>
    </ligandPart>
</feature>
<dbReference type="PANTHER" id="PTHR33751">
    <property type="entry name" value="CBB3-TYPE CYTOCHROME C OXIDASE SUBUNIT FIXP"/>
    <property type="match status" value="1"/>
</dbReference>
<evidence type="ECO:0000256" key="1">
    <source>
        <dbReference type="ARBA" id="ARBA00004533"/>
    </source>
</evidence>
<organism evidence="25 26">
    <name type="scientific">Roseovarius albus</name>
    <dbReference type="NCBI Taxonomy" id="1247867"/>
    <lineage>
        <taxon>Bacteria</taxon>
        <taxon>Pseudomonadati</taxon>
        <taxon>Pseudomonadota</taxon>
        <taxon>Alphaproteobacteria</taxon>
        <taxon>Rhodobacterales</taxon>
        <taxon>Roseobacteraceae</taxon>
        <taxon>Roseovarius</taxon>
    </lineage>
</organism>
<dbReference type="AlphaFoldDB" id="A0A1X6Y4T1"/>
<evidence type="ECO:0000256" key="6">
    <source>
        <dbReference type="ARBA" id="ARBA00022519"/>
    </source>
</evidence>
<keyword evidence="12 19" id="KW-0375">Hydrogen ion transport</keyword>
<evidence type="ECO:0000256" key="10">
    <source>
        <dbReference type="ARBA" id="ARBA00022723"/>
    </source>
</evidence>
<evidence type="ECO:0000256" key="21">
    <source>
        <dbReference type="PIRSR" id="PIRSR000006-2"/>
    </source>
</evidence>
<dbReference type="PANTHER" id="PTHR33751:SF1">
    <property type="entry name" value="CBB3-TYPE CYTOCHROME C OXIDASE SUBUNIT FIXP"/>
    <property type="match status" value="1"/>
</dbReference>
<feature type="region of interest" description="Disordered" evidence="22">
    <location>
        <begin position="1"/>
        <end position="20"/>
    </location>
</feature>
<keyword evidence="6 19" id="KW-0997">Cell inner membrane</keyword>
<dbReference type="NCBIfam" id="TIGR00782">
    <property type="entry name" value="ccoP"/>
    <property type="match status" value="1"/>
</dbReference>
<evidence type="ECO:0000313" key="26">
    <source>
        <dbReference type="Proteomes" id="UP000193061"/>
    </source>
</evidence>
<evidence type="ECO:0000256" key="5">
    <source>
        <dbReference type="ARBA" id="ARBA00022475"/>
    </source>
</evidence>
<accession>A0A1X6Y4T1</accession>
<feature type="transmembrane region" description="Helical" evidence="23">
    <location>
        <begin position="32"/>
        <end position="54"/>
    </location>
</feature>
<dbReference type="InterPro" id="IPR050597">
    <property type="entry name" value="Cytochrome_c_Oxidase_Subunit"/>
</dbReference>
<dbReference type="GO" id="GO:0016491">
    <property type="term" value="F:oxidoreductase activity"/>
    <property type="evidence" value="ECO:0007669"/>
    <property type="project" value="UniProtKB-KW"/>
</dbReference>
<evidence type="ECO:0000256" key="19">
    <source>
        <dbReference type="PIRNR" id="PIRNR000006"/>
    </source>
</evidence>
<dbReference type="Pfam" id="PF13442">
    <property type="entry name" value="Cytochrome_CBB3"/>
    <property type="match status" value="1"/>
</dbReference>
<evidence type="ECO:0000313" key="25">
    <source>
        <dbReference type="EMBL" id="SLN10660.1"/>
    </source>
</evidence>
<dbReference type="Gene3D" id="6.10.280.130">
    <property type="match status" value="1"/>
</dbReference>
<comment type="subunit">
    <text evidence="19">Component of the cbb3-type cytochrome c oxidase.</text>
</comment>
<evidence type="ECO:0000256" key="2">
    <source>
        <dbReference type="ARBA" id="ARBA00004673"/>
    </source>
</evidence>
<keyword evidence="4 19" id="KW-0813">Transport</keyword>
<dbReference type="GO" id="GO:0006119">
    <property type="term" value="P:oxidative phosphorylation"/>
    <property type="evidence" value="ECO:0007669"/>
    <property type="project" value="UniProtKB-UniPathway"/>
</dbReference>
<dbReference type="Gene3D" id="1.10.760.10">
    <property type="entry name" value="Cytochrome c-like domain"/>
    <property type="match status" value="2"/>
</dbReference>
<feature type="domain" description="Cytochrome c" evidence="24">
    <location>
        <begin position="203"/>
        <end position="284"/>
    </location>
</feature>
<keyword evidence="8 19" id="KW-0679">Respiratory chain</keyword>
<dbReference type="PIRSF" id="PIRSF000006">
    <property type="entry name" value="Cbb3-Cox_fixP"/>
    <property type="match status" value="1"/>
</dbReference>
<feature type="binding site" description="axial binding residue" evidence="20">
    <location>
        <position position="173"/>
    </location>
    <ligand>
        <name>heme c</name>
        <dbReference type="ChEBI" id="CHEBI:61717"/>
        <label>2</label>
    </ligand>
    <ligandPart>
        <name>Fe</name>
        <dbReference type="ChEBI" id="CHEBI:18248"/>
    </ligandPart>
</feature>
<keyword evidence="10 19" id="KW-0479">Metal-binding</keyword>
<evidence type="ECO:0000256" key="3">
    <source>
        <dbReference type="ARBA" id="ARBA00006113"/>
    </source>
</evidence>
<comment type="cofactor">
    <cofactor evidence="19 21">
        <name>heme c</name>
        <dbReference type="ChEBI" id="CHEBI:61717"/>
    </cofactor>
    <text evidence="19 21">Binds 2 heme C groups per subunit.</text>
</comment>
<dbReference type="OrthoDB" id="9811281at2"/>
<keyword evidence="11" id="KW-0677">Repeat</keyword>
<evidence type="ECO:0000256" key="16">
    <source>
        <dbReference type="ARBA" id="ARBA00023004"/>
    </source>
</evidence>
<dbReference type="Pfam" id="PF00034">
    <property type="entry name" value="Cytochrom_C"/>
    <property type="match status" value="1"/>
</dbReference>
<dbReference type="InterPro" id="IPR009056">
    <property type="entry name" value="Cyt_c-like_dom"/>
</dbReference>
<feature type="binding site" description="covalent" evidence="21">
    <location>
        <position position="219"/>
    </location>
    <ligand>
        <name>heme c</name>
        <dbReference type="ChEBI" id="CHEBI:61717"/>
        <label>2</label>
    </ligand>
</feature>
<feature type="binding site" description="covalent" evidence="21">
    <location>
        <position position="124"/>
    </location>
    <ligand>
        <name>heme c</name>
        <dbReference type="ChEBI" id="CHEBI:61717"/>
        <label>1</label>
    </ligand>
</feature>
<dbReference type="InterPro" id="IPR008168">
    <property type="entry name" value="Cyt_C_IC"/>
</dbReference>
<evidence type="ECO:0000256" key="18">
    <source>
        <dbReference type="ARBA" id="ARBA00023136"/>
    </source>
</evidence>
<evidence type="ECO:0000256" key="14">
    <source>
        <dbReference type="ARBA" id="ARBA00022989"/>
    </source>
</evidence>
<feature type="binding site" description="covalent" evidence="21">
    <location>
        <position position="121"/>
    </location>
    <ligand>
        <name>heme c</name>
        <dbReference type="ChEBI" id="CHEBI:61717"/>
        <label>1</label>
    </ligand>
</feature>
<keyword evidence="18 19" id="KW-0472">Membrane</keyword>
<dbReference type="GO" id="GO:1902600">
    <property type="term" value="P:proton transmembrane transport"/>
    <property type="evidence" value="ECO:0007669"/>
    <property type="project" value="UniProtKB-KW"/>
</dbReference>
<keyword evidence="16 19" id="KW-0408">Iron</keyword>
<dbReference type="Pfam" id="PF14715">
    <property type="entry name" value="FixP_N"/>
    <property type="match status" value="1"/>
</dbReference>
<dbReference type="GO" id="GO:0005506">
    <property type="term" value="F:iron ion binding"/>
    <property type="evidence" value="ECO:0007669"/>
    <property type="project" value="InterPro"/>
</dbReference>
<dbReference type="InterPro" id="IPR032858">
    <property type="entry name" value="CcoP_N"/>
</dbReference>
<evidence type="ECO:0000256" key="7">
    <source>
        <dbReference type="ARBA" id="ARBA00022617"/>
    </source>
</evidence>
<dbReference type="RefSeq" id="WP_085803595.1">
    <property type="nucleotide sequence ID" value="NZ_FWFX01000001.1"/>
</dbReference>
<dbReference type="InterPro" id="IPR038414">
    <property type="entry name" value="CcoP_N_sf"/>
</dbReference>
<dbReference type="GO" id="GO:0005886">
    <property type="term" value="C:plasma membrane"/>
    <property type="evidence" value="ECO:0007669"/>
    <property type="project" value="UniProtKB-SubCell"/>
</dbReference>